<dbReference type="Proteomes" id="UP001155660">
    <property type="component" value="Chromosome B11"/>
</dbReference>
<dbReference type="InterPro" id="IPR000483">
    <property type="entry name" value="Cys-rich_flank_reg_C"/>
</dbReference>
<evidence type="ECO:0000256" key="13">
    <source>
        <dbReference type="ARBA" id="ARBA00038736"/>
    </source>
</evidence>
<evidence type="ECO:0000256" key="6">
    <source>
        <dbReference type="ARBA" id="ARBA00022729"/>
    </source>
</evidence>
<organism evidence="17 18">
    <name type="scientific">Cyprinus carpio</name>
    <name type="common">Common carp</name>
    <dbReference type="NCBI Taxonomy" id="7962"/>
    <lineage>
        <taxon>Eukaryota</taxon>
        <taxon>Metazoa</taxon>
        <taxon>Chordata</taxon>
        <taxon>Craniata</taxon>
        <taxon>Vertebrata</taxon>
        <taxon>Euteleostomi</taxon>
        <taxon>Actinopterygii</taxon>
        <taxon>Neopterygii</taxon>
        <taxon>Teleostei</taxon>
        <taxon>Ostariophysi</taxon>
        <taxon>Cypriniformes</taxon>
        <taxon>Cyprinidae</taxon>
        <taxon>Cyprininae</taxon>
        <taxon>Cyprinus</taxon>
    </lineage>
</organism>
<comment type="subcellular location">
    <subcellularLocation>
        <location evidence="1">Cell membrane</location>
        <topology evidence="1">Single-pass membrane protein</topology>
    </subcellularLocation>
</comment>
<keyword evidence="7" id="KW-0677">Repeat</keyword>
<dbReference type="InterPro" id="IPR032675">
    <property type="entry name" value="LRR_dom_sf"/>
</dbReference>
<evidence type="ECO:0000256" key="11">
    <source>
        <dbReference type="ARBA" id="ARBA00023157"/>
    </source>
</evidence>
<gene>
    <name evidence="17 19" type="primary">LOC109072074</name>
</gene>
<feature type="domain" description="LRRNT" evidence="15">
    <location>
        <begin position="127"/>
        <end position="160"/>
    </location>
</feature>
<dbReference type="SMART" id="SM00013">
    <property type="entry name" value="LRRNT"/>
    <property type="match status" value="1"/>
</dbReference>
<evidence type="ECO:0000256" key="8">
    <source>
        <dbReference type="ARBA" id="ARBA00022989"/>
    </source>
</evidence>
<dbReference type="Pfam" id="PF00560">
    <property type="entry name" value="LRR_1"/>
    <property type="match status" value="1"/>
</dbReference>
<dbReference type="SMART" id="SM00369">
    <property type="entry name" value="LRR_TYP"/>
    <property type="match status" value="3"/>
</dbReference>
<dbReference type="Proteomes" id="UP000694427">
    <property type="component" value="Unplaced"/>
</dbReference>
<feature type="domain" description="LRRCT" evidence="16">
    <location>
        <begin position="287"/>
        <end position="341"/>
    </location>
</feature>
<dbReference type="Pfam" id="PF01462">
    <property type="entry name" value="LRRNT"/>
    <property type="match status" value="1"/>
</dbReference>
<dbReference type="PANTHER" id="PTHR46473">
    <property type="entry name" value="GH08155P"/>
    <property type="match status" value="1"/>
</dbReference>
<evidence type="ECO:0000313" key="18">
    <source>
        <dbReference type="Proteomes" id="UP000694427"/>
    </source>
</evidence>
<sequence length="393" mass="43609">MLLRSLPQLDISPPLVPSKPAVCSSLQGCLLHDLSENSVYILLELLHVQDLRFLAQDGRMLLRCTDSLLGLTFPSPFLISCPLTLIPLPLTLFPLFSPSFLTMLPCVYRVQPVLALLFFNLFTQGENCPATCLCPDPHTVDCSGRGLTRLPDEIPLDVRRLLLANNWIPQIPSDFLLLYSDLVYLDLRNNSLSYIEPGTLSTSSRLVFLDLGCNNLTEIPKGTFGESRSLIKLRLGNNPHLSTVDEDAFMGLTSLRELELERNALSGLQVGALSQLPSLRMVTLEGNPWECNCNFANLFTWLVENSNKLPNGIDGMECSLPTDGRRVPLSQLSQDSFQECQITLNLIDFLIIIFSGISVLVGAIMASFFLASTVHCFQRWSKGSKGDEEESED</sequence>
<dbReference type="SUPFAM" id="SSF52058">
    <property type="entry name" value="L domain-like"/>
    <property type="match status" value="1"/>
</dbReference>
<dbReference type="RefSeq" id="XP_018943906.1">
    <property type="nucleotide sequence ID" value="XM_019088361.2"/>
</dbReference>
<evidence type="ECO:0000259" key="15">
    <source>
        <dbReference type="SMART" id="SM00013"/>
    </source>
</evidence>
<dbReference type="Ensembl" id="ENSCCRT00010019116.1">
    <property type="protein sequence ID" value="ENSCCRP00010017548.1"/>
    <property type="gene ID" value="ENSCCRG00010007498.1"/>
</dbReference>
<evidence type="ECO:0000256" key="7">
    <source>
        <dbReference type="ARBA" id="ARBA00022737"/>
    </source>
</evidence>
<proteinExistence type="predicted"/>
<dbReference type="KEGG" id="ccar:109072074"/>
<keyword evidence="4" id="KW-0433">Leucine-rich repeat</keyword>
<evidence type="ECO:0000256" key="12">
    <source>
        <dbReference type="ARBA" id="ARBA00023303"/>
    </source>
</evidence>
<dbReference type="GO" id="GO:0005249">
    <property type="term" value="F:voltage-gated potassium channel activity"/>
    <property type="evidence" value="ECO:0007669"/>
    <property type="project" value="TreeGrafter"/>
</dbReference>
<reference evidence="17" key="2">
    <citation type="submission" date="2025-05" db="UniProtKB">
        <authorList>
            <consortium name="Ensembl"/>
        </authorList>
    </citation>
    <scope>IDENTIFICATION</scope>
</reference>
<dbReference type="OrthoDB" id="5954366at2759"/>
<dbReference type="InterPro" id="IPR051432">
    <property type="entry name" value="KCNMA1_auxiliary"/>
</dbReference>
<dbReference type="InterPro" id="IPR001611">
    <property type="entry name" value="Leu-rich_rpt"/>
</dbReference>
<evidence type="ECO:0000313" key="17">
    <source>
        <dbReference type="Ensembl" id="ENSCCRP00010017548.1"/>
    </source>
</evidence>
<dbReference type="Gene3D" id="3.80.10.10">
    <property type="entry name" value="Ribonuclease Inhibitor"/>
    <property type="match status" value="1"/>
</dbReference>
<evidence type="ECO:0000256" key="5">
    <source>
        <dbReference type="ARBA" id="ARBA00022692"/>
    </source>
</evidence>
<comment type="subunit">
    <text evidence="13">Interacts with KCNMA1.</text>
</comment>
<evidence type="ECO:0000256" key="14">
    <source>
        <dbReference type="SAM" id="Phobius"/>
    </source>
</evidence>
<feature type="transmembrane region" description="Helical" evidence="14">
    <location>
        <begin position="349"/>
        <end position="371"/>
    </location>
</feature>
<keyword evidence="12" id="KW-0407">Ion channel</keyword>
<dbReference type="GO" id="GO:0008076">
    <property type="term" value="C:voltage-gated potassium channel complex"/>
    <property type="evidence" value="ECO:0007669"/>
    <property type="project" value="TreeGrafter"/>
</dbReference>
<protein>
    <submittedName>
        <fullName evidence="17 19">Leucine-rich repeat-containing protein 38-like</fullName>
    </submittedName>
</protein>
<evidence type="ECO:0000259" key="16">
    <source>
        <dbReference type="SMART" id="SM00082"/>
    </source>
</evidence>
<evidence type="ECO:0000313" key="19">
    <source>
        <dbReference type="RefSeq" id="XP_018943906.1"/>
    </source>
</evidence>
<evidence type="ECO:0000256" key="10">
    <source>
        <dbReference type="ARBA" id="ARBA00023136"/>
    </source>
</evidence>
<evidence type="ECO:0000256" key="9">
    <source>
        <dbReference type="ARBA" id="ARBA00023065"/>
    </source>
</evidence>
<dbReference type="InterPro" id="IPR000372">
    <property type="entry name" value="LRRNT"/>
</dbReference>
<keyword evidence="2" id="KW-0813">Transport</keyword>
<keyword evidence="6" id="KW-0732">Signal</keyword>
<evidence type="ECO:0000256" key="4">
    <source>
        <dbReference type="ARBA" id="ARBA00022614"/>
    </source>
</evidence>
<dbReference type="InterPro" id="IPR003591">
    <property type="entry name" value="Leu-rich_rpt_typical-subtyp"/>
</dbReference>
<keyword evidence="3" id="KW-1003">Cell membrane</keyword>
<dbReference type="GeneID" id="109072074"/>
<keyword evidence="11" id="KW-1015">Disulfide bond</keyword>
<evidence type="ECO:0000256" key="2">
    <source>
        <dbReference type="ARBA" id="ARBA00022448"/>
    </source>
</evidence>
<keyword evidence="10 14" id="KW-0472">Membrane</keyword>
<dbReference type="PANTHER" id="PTHR46473:SF4">
    <property type="entry name" value="LEUCINE-RICH REPEAT-CONTAINING PROTEIN 38"/>
    <property type="match status" value="1"/>
</dbReference>
<evidence type="ECO:0000256" key="3">
    <source>
        <dbReference type="ARBA" id="ARBA00022475"/>
    </source>
</evidence>
<dbReference type="Pfam" id="PF13855">
    <property type="entry name" value="LRR_8"/>
    <property type="match status" value="1"/>
</dbReference>
<keyword evidence="9" id="KW-0406">Ion transport</keyword>
<accession>A0A8C1CQL6</accession>
<keyword evidence="8 14" id="KW-1133">Transmembrane helix</keyword>
<dbReference type="GO" id="GO:0099104">
    <property type="term" value="F:potassium channel activator activity"/>
    <property type="evidence" value="ECO:0007669"/>
    <property type="project" value="TreeGrafter"/>
</dbReference>
<reference evidence="19" key="1">
    <citation type="submission" date="2025-04" db="UniProtKB">
        <authorList>
            <consortium name="RefSeq"/>
        </authorList>
    </citation>
    <scope>IDENTIFICATION</scope>
    <source>
        <tissue evidence="19">Muscle</tissue>
    </source>
</reference>
<dbReference type="SMART" id="SM00082">
    <property type="entry name" value="LRRCT"/>
    <property type="match status" value="1"/>
</dbReference>
<dbReference type="AlphaFoldDB" id="A0A8C1CQL6"/>
<keyword evidence="5 14" id="KW-0812">Transmembrane</keyword>
<evidence type="ECO:0000256" key="1">
    <source>
        <dbReference type="ARBA" id="ARBA00004162"/>
    </source>
</evidence>
<dbReference type="GO" id="GO:0044325">
    <property type="term" value="F:transmembrane transporter binding"/>
    <property type="evidence" value="ECO:0007669"/>
    <property type="project" value="TreeGrafter"/>
</dbReference>
<keyword evidence="18" id="KW-1185">Reference proteome</keyword>
<dbReference type="FunFam" id="3.80.10.10:FF:000015">
    <property type="entry name" value="Leucine rich repeat containing 38"/>
    <property type="match status" value="1"/>
</dbReference>
<name>A0A8C1CQL6_CYPCA</name>